<keyword evidence="5" id="KW-0862">Zinc</keyword>
<dbReference type="Pfam" id="PF17848">
    <property type="entry name" value="Zn_ribbon_ACC"/>
    <property type="match status" value="1"/>
</dbReference>
<dbReference type="InterPro" id="IPR029045">
    <property type="entry name" value="ClpP/crotonase-like_dom_sf"/>
</dbReference>
<comment type="caution">
    <text evidence="8">The sequence shown here is derived from an EMBL/GenBank/DDBJ whole genome shotgun (WGS) entry which is preliminary data.</text>
</comment>
<dbReference type="GO" id="GO:0003989">
    <property type="term" value="F:acetyl-CoA carboxylase activity"/>
    <property type="evidence" value="ECO:0007669"/>
    <property type="project" value="TreeGrafter"/>
</dbReference>
<evidence type="ECO:0000259" key="7">
    <source>
        <dbReference type="PROSITE" id="PS50980"/>
    </source>
</evidence>
<dbReference type="EMBL" id="RGMI01000227">
    <property type="protein sequence ID" value="NCU50905.1"/>
    <property type="molecule type" value="Genomic_DNA"/>
</dbReference>
<accession>A0A966HKM6</accession>
<dbReference type="PANTHER" id="PTHR42995:SF5">
    <property type="entry name" value="ACETYL-COENZYME A CARBOXYLASE CARBOXYL TRANSFERASE SUBUNIT BETA, CHLOROPLASTIC"/>
    <property type="match status" value="1"/>
</dbReference>
<evidence type="ECO:0000256" key="5">
    <source>
        <dbReference type="ARBA" id="ARBA00022833"/>
    </source>
</evidence>
<evidence type="ECO:0000256" key="2">
    <source>
        <dbReference type="ARBA" id="ARBA00022679"/>
    </source>
</evidence>
<dbReference type="GO" id="GO:0005737">
    <property type="term" value="C:cytoplasm"/>
    <property type="evidence" value="ECO:0007669"/>
    <property type="project" value="UniProtKB-SubCell"/>
</dbReference>
<keyword evidence="4" id="KW-0863">Zinc-finger</keyword>
<feature type="non-terminal residue" evidence="8">
    <location>
        <position position="164"/>
    </location>
</feature>
<keyword evidence="3" id="KW-0479">Metal-binding</keyword>
<dbReference type="InterPro" id="IPR011762">
    <property type="entry name" value="COA_CT_N"/>
</dbReference>
<sequence length="164" mass="18641">MNWITEKFKRFKPKIKNLFRVKIGPEGKLWENCSCGAVLYKQDLKENLYVCTKCNKHHRIEPKERFQILFDDGQYQEISPMLPAIDDPLLFTDSKTYGMRLKQAREETGQHDSVILATGKVNNVYLVAGAMNFNFMGGSVGRAAGEAFVAGAEFAYANKLAYVF</sequence>
<dbReference type="GO" id="GO:0006633">
    <property type="term" value="P:fatty acid biosynthetic process"/>
    <property type="evidence" value="ECO:0007669"/>
    <property type="project" value="TreeGrafter"/>
</dbReference>
<comment type="subcellular location">
    <subcellularLocation>
        <location evidence="1">Cytoplasm</location>
    </subcellularLocation>
</comment>
<evidence type="ECO:0000256" key="1">
    <source>
        <dbReference type="ARBA" id="ARBA00004496"/>
    </source>
</evidence>
<evidence type="ECO:0000256" key="3">
    <source>
        <dbReference type="ARBA" id="ARBA00022723"/>
    </source>
</evidence>
<dbReference type="GO" id="GO:0008270">
    <property type="term" value="F:zinc ion binding"/>
    <property type="evidence" value="ECO:0007669"/>
    <property type="project" value="UniProtKB-KW"/>
</dbReference>
<organism evidence="8 9">
    <name type="scientific">Candidatus Fonsibacter lacus</name>
    <dbReference type="NCBI Taxonomy" id="2576439"/>
    <lineage>
        <taxon>Bacteria</taxon>
        <taxon>Pseudomonadati</taxon>
        <taxon>Pseudomonadota</taxon>
        <taxon>Alphaproteobacteria</taxon>
        <taxon>Candidatus Pelagibacterales</taxon>
        <taxon>Candidatus Pelagibacterales incertae sedis</taxon>
        <taxon>Candidatus Fonsibacter</taxon>
    </lineage>
</organism>
<evidence type="ECO:0000256" key="4">
    <source>
        <dbReference type="ARBA" id="ARBA00022771"/>
    </source>
</evidence>
<dbReference type="Gene3D" id="3.90.226.10">
    <property type="entry name" value="2-enoyl-CoA Hydratase, Chain A, domain 1"/>
    <property type="match status" value="1"/>
</dbReference>
<dbReference type="AlphaFoldDB" id="A0A966HKM6"/>
<evidence type="ECO:0000313" key="9">
    <source>
        <dbReference type="Proteomes" id="UP000699985"/>
    </source>
</evidence>
<feature type="domain" description="CoA carboxyltransferase N-terminal" evidence="7">
    <location>
        <begin position="28"/>
        <end position="164"/>
    </location>
</feature>
<dbReference type="Proteomes" id="UP000699985">
    <property type="component" value="Unassembled WGS sequence"/>
</dbReference>
<comment type="function">
    <text evidence="6">Component of the acetyl coenzyme A carboxylase (ACC) complex. Biotin carboxylase (BC) catalyzes the carboxylation of biotin on its carrier protein (BCCP) and then the CO(2) group is transferred by the transcarboxylase to acetyl-CoA to form malonyl-CoA.</text>
</comment>
<protein>
    <submittedName>
        <fullName evidence="8">Acetyl-CoA carboxylase carboxyl transferase subunit beta</fullName>
    </submittedName>
</protein>
<dbReference type="GO" id="GO:0016740">
    <property type="term" value="F:transferase activity"/>
    <property type="evidence" value="ECO:0007669"/>
    <property type="project" value="UniProtKB-KW"/>
</dbReference>
<name>A0A966HKM6_9PROT</name>
<proteinExistence type="predicted"/>
<evidence type="ECO:0000256" key="6">
    <source>
        <dbReference type="ARBA" id="ARBA00025280"/>
    </source>
</evidence>
<gene>
    <name evidence="8" type="ORF">EBX29_03960</name>
</gene>
<dbReference type="InterPro" id="IPR041010">
    <property type="entry name" value="Znf-ACC"/>
</dbReference>
<keyword evidence="2 8" id="KW-0808">Transferase</keyword>
<dbReference type="GO" id="GO:2001295">
    <property type="term" value="P:malonyl-CoA biosynthetic process"/>
    <property type="evidence" value="ECO:0007669"/>
    <property type="project" value="TreeGrafter"/>
</dbReference>
<dbReference type="PROSITE" id="PS50980">
    <property type="entry name" value="COA_CT_NTER"/>
    <property type="match status" value="1"/>
</dbReference>
<reference evidence="8" key="1">
    <citation type="submission" date="2018-10" db="EMBL/GenBank/DDBJ databases">
        <title>Iterative Subtractive Binning of Freshwater Chronoseries Metagenomes Recovers Nearly Complete Genomes from over Four Hundred Novel Species.</title>
        <authorList>
            <person name="Rodriguez-R L.M."/>
            <person name="Tsementzi D."/>
            <person name="Luo C."/>
            <person name="Konstantinidis K.T."/>
        </authorList>
    </citation>
    <scope>NUCLEOTIDE SEQUENCE</scope>
    <source>
        <strain evidence="8">WB8_1A_003</strain>
    </source>
</reference>
<evidence type="ECO:0000313" key="8">
    <source>
        <dbReference type="EMBL" id="NCU50905.1"/>
    </source>
</evidence>
<dbReference type="SUPFAM" id="SSF52096">
    <property type="entry name" value="ClpP/crotonase"/>
    <property type="match status" value="1"/>
</dbReference>
<dbReference type="PANTHER" id="PTHR42995">
    <property type="entry name" value="ACETYL-COENZYME A CARBOXYLASE CARBOXYL TRANSFERASE SUBUNIT BETA, CHLOROPLASTIC"/>
    <property type="match status" value="1"/>
</dbReference>